<dbReference type="KEGG" id="ndk:I601_3013"/>
<evidence type="ECO:0000313" key="3">
    <source>
        <dbReference type="EMBL" id="ANH39424.1"/>
    </source>
</evidence>
<dbReference type="AlphaFoldDB" id="A0A1A9GMB5"/>
<evidence type="ECO:0000256" key="1">
    <source>
        <dbReference type="SAM" id="MobiDB-lite"/>
    </source>
</evidence>
<dbReference type="STRING" id="1300347.I601_3013"/>
<accession>A0A1A9GMB5</accession>
<dbReference type="Proteomes" id="UP000077868">
    <property type="component" value="Chromosome"/>
</dbReference>
<protein>
    <submittedName>
        <fullName evidence="3">Uncharacterized protein</fullName>
    </submittedName>
</protein>
<dbReference type="EMBL" id="CP015079">
    <property type="protein sequence ID" value="ANH39424.1"/>
    <property type="molecule type" value="Genomic_DNA"/>
</dbReference>
<name>A0A1A9GMB5_9ACTN</name>
<feature type="compositionally biased region" description="Basic and acidic residues" evidence="1">
    <location>
        <begin position="13"/>
        <end position="25"/>
    </location>
</feature>
<proteinExistence type="predicted"/>
<gene>
    <name evidence="3" type="ORF">I601_3013</name>
</gene>
<organism evidence="3 4">
    <name type="scientific">Nocardioides dokdonensis FR1436</name>
    <dbReference type="NCBI Taxonomy" id="1300347"/>
    <lineage>
        <taxon>Bacteria</taxon>
        <taxon>Bacillati</taxon>
        <taxon>Actinomycetota</taxon>
        <taxon>Actinomycetes</taxon>
        <taxon>Propionibacteriales</taxon>
        <taxon>Nocardioidaceae</taxon>
        <taxon>Nocardioides</taxon>
    </lineage>
</organism>
<feature type="signal peptide" evidence="2">
    <location>
        <begin position="1"/>
        <end position="50"/>
    </location>
</feature>
<feature type="region of interest" description="Disordered" evidence="1">
    <location>
        <begin position="1"/>
        <end position="25"/>
    </location>
</feature>
<sequence length="86" mass="8990">MTNTPTGMGGAPSREEHIPCREKPAMSHRRTILAASGALLCLALAGSAGASVPEPHPGYGPADQERPCFMVRAHWNVGLDGPQPTC</sequence>
<keyword evidence="2" id="KW-0732">Signal</keyword>
<feature type="chain" id="PRO_5039559221" evidence="2">
    <location>
        <begin position="51"/>
        <end position="86"/>
    </location>
</feature>
<evidence type="ECO:0000256" key="2">
    <source>
        <dbReference type="SAM" id="SignalP"/>
    </source>
</evidence>
<reference evidence="3 4" key="1">
    <citation type="submission" date="2016-03" db="EMBL/GenBank/DDBJ databases">
        <title>Complete genome sequence of a soil Actinobacterium, Nocardioides dokdonensis FR1436.</title>
        <authorList>
            <person name="Kwon S.-K."/>
            <person name="Kim K."/>
            <person name="Kim J.F."/>
        </authorList>
    </citation>
    <scope>NUCLEOTIDE SEQUENCE [LARGE SCALE GENOMIC DNA]</scope>
    <source>
        <strain evidence="3 4">FR1436</strain>
    </source>
</reference>
<keyword evidence="4" id="KW-1185">Reference proteome</keyword>
<evidence type="ECO:0000313" key="4">
    <source>
        <dbReference type="Proteomes" id="UP000077868"/>
    </source>
</evidence>